<dbReference type="EMBL" id="BARW01013318">
    <property type="protein sequence ID" value="GAI78601.1"/>
    <property type="molecule type" value="Genomic_DNA"/>
</dbReference>
<name>X1SHI9_9ZZZZ</name>
<accession>X1SHI9</accession>
<organism evidence="1">
    <name type="scientific">marine sediment metagenome</name>
    <dbReference type="NCBI Taxonomy" id="412755"/>
    <lineage>
        <taxon>unclassified sequences</taxon>
        <taxon>metagenomes</taxon>
        <taxon>ecological metagenomes</taxon>
    </lineage>
</organism>
<feature type="non-terminal residue" evidence="1">
    <location>
        <position position="1"/>
    </location>
</feature>
<dbReference type="AlphaFoldDB" id="X1SHI9"/>
<comment type="caution">
    <text evidence="1">The sequence shown here is derived from an EMBL/GenBank/DDBJ whole genome shotgun (WGS) entry which is preliminary data.</text>
</comment>
<reference evidence="1" key="1">
    <citation type="journal article" date="2014" name="Front. Microbiol.">
        <title>High frequency of phylogenetically diverse reductive dehalogenase-homologous genes in deep subseafloor sedimentary metagenomes.</title>
        <authorList>
            <person name="Kawai M."/>
            <person name="Futagami T."/>
            <person name="Toyoda A."/>
            <person name="Takaki Y."/>
            <person name="Nishi S."/>
            <person name="Hori S."/>
            <person name="Arai W."/>
            <person name="Tsubouchi T."/>
            <person name="Morono Y."/>
            <person name="Uchiyama I."/>
            <person name="Ito T."/>
            <person name="Fujiyama A."/>
            <person name="Inagaki F."/>
            <person name="Takami H."/>
        </authorList>
    </citation>
    <scope>NUCLEOTIDE SEQUENCE</scope>
    <source>
        <strain evidence="1">Expedition CK06-06</strain>
    </source>
</reference>
<evidence type="ECO:0000313" key="1">
    <source>
        <dbReference type="EMBL" id="GAI78601.1"/>
    </source>
</evidence>
<proteinExistence type="predicted"/>
<protein>
    <submittedName>
        <fullName evidence="1">Uncharacterized protein</fullName>
    </submittedName>
</protein>
<gene>
    <name evidence="1" type="ORF">S12H4_24500</name>
</gene>
<sequence length="93" mass="11233">GKAKKDWKIWWNDIFRGYSYYLETAIKIGHLVQVARWETATTNIELRLSNEDGGTRIMMTVYYWSKELMEQKVQREEKERIDKLTEEENKSNL</sequence>